<sequence length="186" mass="20804">MIKHLNKFPLQKLLLIVIAFMLVACERDDICPESTPTTPRLLVEFYDSADPETIKSVLGFTVYGEGLYDPNAQNPDTSKLLVNNANTSAVALPLIIGEDGEQTTTRYIFERDSNTDNNNIDILEITYTTTLEFVSRACGFKAIFTDLQVEIVDDEDNWMNTTGFSEGNVNAITVENEADAHVFIFH</sequence>
<keyword evidence="1" id="KW-0732">Signal</keyword>
<evidence type="ECO:0000313" key="3">
    <source>
        <dbReference type="Proteomes" id="UP001595812"/>
    </source>
</evidence>
<feature type="signal peptide" evidence="1">
    <location>
        <begin position="1"/>
        <end position="24"/>
    </location>
</feature>
<dbReference type="EMBL" id="JBHSAT010000004">
    <property type="protein sequence ID" value="MFC3877531.1"/>
    <property type="molecule type" value="Genomic_DNA"/>
</dbReference>
<reference evidence="3" key="1">
    <citation type="journal article" date="2019" name="Int. J. Syst. Evol. Microbiol.">
        <title>The Global Catalogue of Microorganisms (GCM) 10K type strain sequencing project: providing services to taxonomists for standard genome sequencing and annotation.</title>
        <authorList>
            <consortium name="The Broad Institute Genomics Platform"/>
            <consortium name="The Broad Institute Genome Sequencing Center for Infectious Disease"/>
            <person name="Wu L."/>
            <person name="Ma J."/>
        </authorList>
    </citation>
    <scope>NUCLEOTIDE SEQUENCE [LARGE SCALE GENOMIC DNA]</scope>
    <source>
        <strain evidence="3">CECT 8979</strain>
    </source>
</reference>
<dbReference type="PROSITE" id="PS51257">
    <property type="entry name" value="PROKAR_LIPOPROTEIN"/>
    <property type="match status" value="1"/>
</dbReference>
<comment type="caution">
    <text evidence="2">The sequence shown here is derived from an EMBL/GenBank/DDBJ whole genome shotgun (WGS) entry which is preliminary data.</text>
</comment>
<dbReference type="Pfam" id="PF20050">
    <property type="entry name" value="DUF6452"/>
    <property type="match status" value="1"/>
</dbReference>
<name>A0ABV8AKX7_9FLAO</name>
<accession>A0ABV8AKX7</accession>
<dbReference type="RefSeq" id="WP_386099996.1">
    <property type="nucleotide sequence ID" value="NZ_JBHSAT010000004.1"/>
</dbReference>
<organism evidence="2 3">
    <name type="scientific">Winogradskyella maritima</name>
    <dbReference type="NCBI Taxonomy" id="1517766"/>
    <lineage>
        <taxon>Bacteria</taxon>
        <taxon>Pseudomonadati</taxon>
        <taxon>Bacteroidota</taxon>
        <taxon>Flavobacteriia</taxon>
        <taxon>Flavobacteriales</taxon>
        <taxon>Flavobacteriaceae</taxon>
        <taxon>Winogradskyella</taxon>
    </lineage>
</organism>
<dbReference type="InterPro" id="IPR045607">
    <property type="entry name" value="DUF6452"/>
</dbReference>
<proteinExistence type="predicted"/>
<dbReference type="Proteomes" id="UP001595812">
    <property type="component" value="Unassembled WGS sequence"/>
</dbReference>
<evidence type="ECO:0000313" key="2">
    <source>
        <dbReference type="EMBL" id="MFC3877531.1"/>
    </source>
</evidence>
<keyword evidence="3" id="KW-1185">Reference proteome</keyword>
<feature type="chain" id="PRO_5045691571" evidence="1">
    <location>
        <begin position="25"/>
        <end position="186"/>
    </location>
</feature>
<gene>
    <name evidence="2" type="ORF">ACFOSX_09830</name>
</gene>
<evidence type="ECO:0000256" key="1">
    <source>
        <dbReference type="SAM" id="SignalP"/>
    </source>
</evidence>
<protein>
    <submittedName>
        <fullName evidence="2">DUF6452 family protein</fullName>
    </submittedName>
</protein>